<name>A0A8S5N0C8_9CAUD</name>
<organism evidence="1">
    <name type="scientific">Siphoviridae sp. ct43U4</name>
    <dbReference type="NCBI Taxonomy" id="2826285"/>
    <lineage>
        <taxon>Viruses</taxon>
        <taxon>Duplodnaviria</taxon>
        <taxon>Heunggongvirae</taxon>
        <taxon>Uroviricota</taxon>
        <taxon>Caudoviricetes</taxon>
    </lineage>
</organism>
<proteinExistence type="predicted"/>
<accession>A0A8S5N0C8</accession>
<evidence type="ECO:0000313" key="1">
    <source>
        <dbReference type="EMBL" id="DAD87831.1"/>
    </source>
</evidence>
<dbReference type="GO" id="GO:0004527">
    <property type="term" value="F:exonuclease activity"/>
    <property type="evidence" value="ECO:0007669"/>
    <property type="project" value="UniProtKB-KW"/>
</dbReference>
<reference evidence="1" key="1">
    <citation type="journal article" date="2021" name="Proc. Natl. Acad. Sci. U.S.A.">
        <title>A Catalog of Tens of Thousands of Viruses from Human Metagenomes Reveals Hidden Associations with Chronic Diseases.</title>
        <authorList>
            <person name="Tisza M.J."/>
            <person name="Buck C.B."/>
        </authorList>
    </citation>
    <scope>NUCLEOTIDE SEQUENCE</scope>
    <source>
        <strain evidence="1">Ct43U4</strain>
    </source>
</reference>
<dbReference type="EMBL" id="BK015029">
    <property type="protein sequence ID" value="DAD87831.1"/>
    <property type="molecule type" value="Genomic_DNA"/>
</dbReference>
<keyword evidence="1" id="KW-0378">Hydrolase</keyword>
<dbReference type="InterPro" id="IPR011604">
    <property type="entry name" value="PDDEXK-like_dom_sf"/>
</dbReference>
<dbReference type="Gene3D" id="3.90.320.10">
    <property type="match status" value="1"/>
</dbReference>
<sequence>MKYTNKNFLPKQIMNACMEDDGHNPVDNAYHVTELIKPCKASVLERRHWNDIEIDESDCVWLVFGKAVHEVLQYGNMSHFMQAEKYIEREIGDEYGTKIVGRMDLYDPRWKTIVDWKTATVTKVLKGDYSEYRRQGLEYAWILKAYGKTVSRLKFIMFLKDWSKGQKRLATIQGRPYPESAIHVWEYTITDSDMEEIDQWIRDRVATIKRYETMADNDIPICSEEERWASPTLYAVMKQGRKSAVKICSTVEEAQALIGTDAEHLYLEVRPGVSRRCEDYCPVAQFCNWKERTQN</sequence>
<keyword evidence="1" id="KW-0540">Nuclease</keyword>
<keyword evidence="1" id="KW-0269">Exonuclease</keyword>
<protein>
    <submittedName>
        <fullName evidence="1">Exonuclease</fullName>
    </submittedName>
</protein>